<dbReference type="InterPro" id="IPR013087">
    <property type="entry name" value="Znf_C2H2_type"/>
</dbReference>
<keyword evidence="1" id="KW-0472">Membrane</keyword>
<dbReference type="EMBL" id="CP104003">
    <property type="protein sequence ID" value="UWM55073.1"/>
    <property type="molecule type" value="Genomic_DNA"/>
</dbReference>
<dbReference type="InterPro" id="IPR055833">
    <property type="entry name" value="DUF7410"/>
</dbReference>
<gene>
    <name evidence="3" type="ORF">N0B31_02045</name>
</gene>
<protein>
    <submittedName>
        <fullName evidence="3">DNA-binding protein</fullName>
    </submittedName>
</protein>
<keyword evidence="3" id="KW-0238">DNA-binding</keyword>
<keyword evidence="1" id="KW-0812">Transmembrane</keyword>
<dbReference type="PROSITE" id="PS00028">
    <property type="entry name" value="ZINC_FINGER_C2H2_1"/>
    <property type="match status" value="1"/>
</dbReference>
<sequence length="97" mass="10887">MAAEPESEWAGETADVTAEEPPVAVCVYCSRPFRRTRYYHLHLGVEHGEDLDATEREAYEAADEAESEELFVYHLKVVAALSTTWAVFVLGYMVFGV</sequence>
<dbReference type="AlphaFoldDB" id="A0A9E7R5F4"/>
<evidence type="ECO:0000259" key="2">
    <source>
        <dbReference type="PROSITE" id="PS00028"/>
    </source>
</evidence>
<evidence type="ECO:0000313" key="4">
    <source>
        <dbReference type="Proteomes" id="UP001057580"/>
    </source>
</evidence>
<evidence type="ECO:0000256" key="1">
    <source>
        <dbReference type="SAM" id="Phobius"/>
    </source>
</evidence>
<dbReference type="GeneID" id="74941165"/>
<dbReference type="Pfam" id="PF24166">
    <property type="entry name" value="DUF7410"/>
    <property type="match status" value="1"/>
</dbReference>
<dbReference type="Proteomes" id="UP001057580">
    <property type="component" value="Chromosome"/>
</dbReference>
<name>A0A9E7R5F4_9EURY</name>
<organism evidence="3 4">
    <name type="scientific">Salinirubellus salinus</name>
    <dbReference type="NCBI Taxonomy" id="1364945"/>
    <lineage>
        <taxon>Archaea</taxon>
        <taxon>Methanobacteriati</taxon>
        <taxon>Methanobacteriota</taxon>
        <taxon>Stenosarchaea group</taxon>
        <taxon>Halobacteria</taxon>
        <taxon>Halobacteriales</taxon>
        <taxon>Natronomonadaceae</taxon>
        <taxon>Salinirubellus</taxon>
    </lineage>
</organism>
<feature type="domain" description="C2H2-type" evidence="2">
    <location>
        <begin position="26"/>
        <end position="47"/>
    </location>
</feature>
<keyword evidence="1" id="KW-1133">Transmembrane helix</keyword>
<feature type="transmembrane region" description="Helical" evidence="1">
    <location>
        <begin position="73"/>
        <end position="95"/>
    </location>
</feature>
<dbReference type="GO" id="GO:0003677">
    <property type="term" value="F:DNA binding"/>
    <property type="evidence" value="ECO:0007669"/>
    <property type="project" value="UniProtKB-KW"/>
</dbReference>
<dbReference type="KEGG" id="ssai:N0B31_02045"/>
<reference evidence="3" key="1">
    <citation type="submission" date="2022-09" db="EMBL/GenBank/DDBJ databases">
        <title>Diverse halophilic archaea isolated from saline environments.</title>
        <authorList>
            <person name="Cui H.-L."/>
        </authorList>
    </citation>
    <scope>NUCLEOTIDE SEQUENCE</scope>
    <source>
        <strain evidence="3">ZS-35-S2</strain>
    </source>
</reference>
<accession>A0A9E7R5F4</accession>
<dbReference type="RefSeq" id="WP_260594125.1">
    <property type="nucleotide sequence ID" value="NZ_CP104003.1"/>
</dbReference>
<evidence type="ECO:0000313" key="3">
    <source>
        <dbReference type="EMBL" id="UWM55073.1"/>
    </source>
</evidence>
<keyword evidence="4" id="KW-1185">Reference proteome</keyword>
<proteinExistence type="predicted"/>